<sequence length="103" mass="11631">MKLCITHHHLEWPTPKELSLTLYRFHPSRDERSAAEDGAERRCRTAGWAIECQDASKDGHAVLRLSRSGSLLFTKHPYFALRSTDRGGSAIKTFLKAAVDTSY</sequence>
<protein>
    <submittedName>
        <fullName evidence="1">Uncharacterized protein</fullName>
    </submittedName>
</protein>
<accession>A0A9P0H4R2</accession>
<proteinExistence type="predicted"/>
<organism evidence="1 2">
    <name type="scientific">Nezara viridula</name>
    <name type="common">Southern green stink bug</name>
    <name type="synonym">Cimex viridulus</name>
    <dbReference type="NCBI Taxonomy" id="85310"/>
    <lineage>
        <taxon>Eukaryota</taxon>
        <taxon>Metazoa</taxon>
        <taxon>Ecdysozoa</taxon>
        <taxon>Arthropoda</taxon>
        <taxon>Hexapoda</taxon>
        <taxon>Insecta</taxon>
        <taxon>Pterygota</taxon>
        <taxon>Neoptera</taxon>
        <taxon>Paraneoptera</taxon>
        <taxon>Hemiptera</taxon>
        <taxon>Heteroptera</taxon>
        <taxon>Panheteroptera</taxon>
        <taxon>Pentatomomorpha</taxon>
        <taxon>Pentatomoidea</taxon>
        <taxon>Pentatomidae</taxon>
        <taxon>Pentatominae</taxon>
        <taxon>Nezara</taxon>
    </lineage>
</organism>
<keyword evidence="2" id="KW-1185">Reference proteome</keyword>
<gene>
    <name evidence="1" type="ORF">NEZAVI_LOCUS5651</name>
</gene>
<dbReference type="AlphaFoldDB" id="A0A9P0H4R2"/>
<name>A0A9P0H4R2_NEZVI</name>
<evidence type="ECO:0000313" key="1">
    <source>
        <dbReference type="EMBL" id="CAH1395355.1"/>
    </source>
</evidence>
<dbReference type="EMBL" id="OV725079">
    <property type="protein sequence ID" value="CAH1395355.1"/>
    <property type="molecule type" value="Genomic_DNA"/>
</dbReference>
<evidence type="ECO:0000313" key="2">
    <source>
        <dbReference type="Proteomes" id="UP001152798"/>
    </source>
</evidence>
<dbReference type="Proteomes" id="UP001152798">
    <property type="component" value="Chromosome 3"/>
</dbReference>
<reference evidence="1" key="1">
    <citation type="submission" date="2022-01" db="EMBL/GenBank/DDBJ databases">
        <authorList>
            <person name="King R."/>
        </authorList>
    </citation>
    <scope>NUCLEOTIDE SEQUENCE</scope>
</reference>